<feature type="compositionally biased region" description="Polar residues" evidence="1">
    <location>
        <begin position="8"/>
        <end position="21"/>
    </location>
</feature>
<feature type="region of interest" description="Disordered" evidence="1">
    <location>
        <begin position="288"/>
        <end position="311"/>
    </location>
</feature>
<feature type="region of interest" description="Disordered" evidence="1">
    <location>
        <begin position="1"/>
        <end position="65"/>
    </location>
</feature>
<name>A0A7S3MDJ1_9STRA</name>
<feature type="compositionally biased region" description="Gly residues" evidence="1">
    <location>
        <begin position="473"/>
        <end position="483"/>
    </location>
</feature>
<accession>A0A7S3MDJ1</accession>
<dbReference type="EMBL" id="HBIC01053105">
    <property type="protein sequence ID" value="CAE0298376.1"/>
    <property type="molecule type" value="Transcribed_RNA"/>
</dbReference>
<proteinExistence type="predicted"/>
<feature type="compositionally biased region" description="Low complexity" evidence="1">
    <location>
        <begin position="288"/>
        <end position="297"/>
    </location>
</feature>
<sequence length="519" mass="51585">MFRANTPFVPSNSSAAAQSGGESPKPPAAPQPSRTNVLQVPKPAATVDFFNTDPEPSFPATSNTGKDPFACGGAFGDASPVPAAAHSAFSSTTDLLGAGAAAGGGYHNSSSSNHTSPRFPASPGAQAGLMFDAFNDTPGISPVASFAQFPSSFPPAPASAQRTGSGFDFIEGDPFASNTSASSAGFDSFAPTPTGAASGFDFMTQGSTDPFAANRSGGSSITSSNMNSATNSAFTSNNDLFAFSTAASTSTNAAAAALSAPSPVPLPPALQVPHDPFGAVFLQPTPSGASSVGSASPYTPPSGTAAAPQAYQSQSPALLSMASSHSGTGLSAMGAGARMGGMGGTSGTTGPMMNMGMGMGMSSMNASNGGSGGVGYGMNRNASPVPGMGGMSSMSGVSGGIGYGAGGGSAMMGQYPPQGMGMMSQGQQYGMKQQQQQQPPAMLSQQYRTGPTTTVPLPPRHVDAIGAAFGNLNMGGGQQGYRGPGQQFQSSQLQSQQQQPPASSFDFVQTAVKQHLPTK</sequence>
<organism evidence="2">
    <name type="scientific">Spumella elongata</name>
    <dbReference type="NCBI Taxonomy" id="89044"/>
    <lineage>
        <taxon>Eukaryota</taxon>
        <taxon>Sar</taxon>
        <taxon>Stramenopiles</taxon>
        <taxon>Ochrophyta</taxon>
        <taxon>Chrysophyceae</taxon>
        <taxon>Chromulinales</taxon>
        <taxon>Chromulinaceae</taxon>
        <taxon>Spumella</taxon>
    </lineage>
</organism>
<feature type="region of interest" description="Disordered" evidence="1">
    <location>
        <begin position="103"/>
        <end position="124"/>
    </location>
</feature>
<evidence type="ECO:0000313" key="2">
    <source>
        <dbReference type="EMBL" id="CAE0298376.1"/>
    </source>
</evidence>
<feature type="compositionally biased region" description="Polar residues" evidence="1">
    <location>
        <begin position="107"/>
        <end position="116"/>
    </location>
</feature>
<dbReference type="AlphaFoldDB" id="A0A7S3MDJ1"/>
<reference evidence="2" key="1">
    <citation type="submission" date="2021-01" db="EMBL/GenBank/DDBJ databases">
        <authorList>
            <person name="Corre E."/>
            <person name="Pelletier E."/>
            <person name="Niang G."/>
            <person name="Scheremetjew M."/>
            <person name="Finn R."/>
            <person name="Kale V."/>
            <person name="Holt S."/>
            <person name="Cochrane G."/>
            <person name="Meng A."/>
            <person name="Brown T."/>
            <person name="Cohen L."/>
        </authorList>
    </citation>
    <scope>NUCLEOTIDE SEQUENCE</scope>
    <source>
        <strain evidence="2">CCAP 955/1</strain>
    </source>
</reference>
<evidence type="ECO:0000256" key="1">
    <source>
        <dbReference type="SAM" id="MobiDB-lite"/>
    </source>
</evidence>
<feature type="compositionally biased region" description="Low complexity" evidence="1">
    <location>
        <begin position="484"/>
        <end position="504"/>
    </location>
</feature>
<feature type="region of interest" description="Disordered" evidence="1">
    <location>
        <begin position="470"/>
        <end position="504"/>
    </location>
</feature>
<gene>
    <name evidence="2" type="ORF">SELO1098_LOCUS27230</name>
</gene>
<protein>
    <submittedName>
        <fullName evidence="2">Uncharacterized protein</fullName>
    </submittedName>
</protein>